<sequence>MSTAKRNHDDLAIPFDPLKDQLLAAAEAFATEAQPLAEILGGLVNDVEHACREPLEIVPVCHHSPSSALQMVRRLAACPPRVVYMECCEDLRPILDGLRDCRLPVALQAFAPTSEAFPAAWSPLNLVCPLTEFSAEFQAIAFALENPGTELVFVDRSADLVFQWMPRDDAAIARAIPDDPEVDDEEAAMHGSAVGVEVGSLVPTFDLFRLVLLKNARVRHFSEWWDRYVEEAVIDGDYAAYRQVLFLVGSLFRRLGTTDHERRTDELRERHMWTRIKEHLHGSSIDPCDAIYICGAAHAASYVPEFGLESKALWEIPPPSGTKWHYGLLPSSYSAICHQFSHPHGAVTLAEARWRKSLARQTLQPFSLKANDKKTSRKRNGNPGDPPLVAPKRKSKAAAPVTVAKAAEAETPPSGSATPPRPLLDYLKASPTQVESDEEDLLQNCVRIVELARRHGYLASTADSIAVYQTAILLANLRNRRHPTPYDFREAAITCIEKDAVPGKRNVARLCDMLLGGDKVGQIGFDSLPPLAQDVYTRLNPLPIPLESHTIQRALLDFRKTPALLPCSDLLWKLHYLFPPGVVRPIMGQRQLGHVPQQESWDVAIGIYQGEVIHLAYEGITVEHVLERRLKKHAFDPESRTVDAIRMAEDSILYLKSERLTEELGERAIDLLMQEPDAKQAREIHARITRLVHYYRTTEAGLPAWLKRFVTTGYSHYATLLPNAFTDRGTHVNDLAAMLQFLFTLESLALSLGCERSQLVIALRQAAPVTVDPPKLALLWSAECVLRLRDAASLRGHFDTLIENELTLPALPEYLEGLLLALVFTPLVGGLTVELLSKAFERLPDRLLMPWLPKLLMMLRPHADIALPILMKEAASLFPSSLEALADWQPPWYRPVASPEQTAAASKETTHTPSRVVLSPSDQAAASLLAAQRATTDALATALGLPTTWSSATAAAETDRIAATASPEHDAVRALLRAFPSTMQAASTLSGLSARSALS</sequence>
<dbReference type="EMBL" id="CP003364">
    <property type="protein sequence ID" value="AGA30328.1"/>
    <property type="molecule type" value="Genomic_DNA"/>
</dbReference>
<dbReference type="AlphaFoldDB" id="L0DNB2"/>
<evidence type="ECO:0000313" key="2">
    <source>
        <dbReference type="EMBL" id="AGA30328.1"/>
    </source>
</evidence>
<feature type="region of interest" description="Disordered" evidence="1">
    <location>
        <begin position="365"/>
        <end position="425"/>
    </location>
</feature>
<dbReference type="Pfam" id="PF18934">
    <property type="entry name" value="DUF5682"/>
    <property type="match status" value="2"/>
</dbReference>
<dbReference type="KEGG" id="saci:Sinac_6230"/>
<dbReference type="Proteomes" id="UP000010798">
    <property type="component" value="Chromosome"/>
</dbReference>
<organism evidence="2 3">
    <name type="scientific">Singulisphaera acidiphila (strain ATCC BAA-1392 / DSM 18658 / VKM B-2454 / MOB10)</name>
    <dbReference type="NCBI Taxonomy" id="886293"/>
    <lineage>
        <taxon>Bacteria</taxon>
        <taxon>Pseudomonadati</taxon>
        <taxon>Planctomycetota</taxon>
        <taxon>Planctomycetia</taxon>
        <taxon>Isosphaerales</taxon>
        <taxon>Isosphaeraceae</taxon>
        <taxon>Singulisphaera</taxon>
    </lineage>
</organism>
<dbReference type="OrthoDB" id="3413623at2"/>
<dbReference type="STRING" id="886293.Sinac_6230"/>
<keyword evidence="3" id="KW-1185">Reference proteome</keyword>
<dbReference type="eggNOG" id="ENOG502Z8N0">
    <property type="taxonomic scope" value="Bacteria"/>
</dbReference>
<reference evidence="2 3" key="1">
    <citation type="submission" date="2012-02" db="EMBL/GenBank/DDBJ databases">
        <title>Complete sequence of chromosome of Singulisphaera acidiphila DSM 18658.</title>
        <authorList>
            <consortium name="US DOE Joint Genome Institute (JGI-PGF)"/>
            <person name="Lucas S."/>
            <person name="Copeland A."/>
            <person name="Lapidus A."/>
            <person name="Glavina del Rio T."/>
            <person name="Dalin E."/>
            <person name="Tice H."/>
            <person name="Bruce D."/>
            <person name="Goodwin L."/>
            <person name="Pitluck S."/>
            <person name="Peters L."/>
            <person name="Ovchinnikova G."/>
            <person name="Chertkov O."/>
            <person name="Kyrpides N."/>
            <person name="Mavromatis K."/>
            <person name="Ivanova N."/>
            <person name="Brettin T."/>
            <person name="Detter J.C."/>
            <person name="Han C."/>
            <person name="Larimer F."/>
            <person name="Land M."/>
            <person name="Hauser L."/>
            <person name="Markowitz V."/>
            <person name="Cheng J.-F."/>
            <person name="Hugenholtz P."/>
            <person name="Woyke T."/>
            <person name="Wu D."/>
            <person name="Tindall B."/>
            <person name="Pomrenke H."/>
            <person name="Brambilla E."/>
            <person name="Klenk H.-P."/>
            <person name="Eisen J.A."/>
        </authorList>
    </citation>
    <scope>NUCLEOTIDE SEQUENCE [LARGE SCALE GENOMIC DNA]</scope>
    <source>
        <strain evidence="3">ATCC BAA-1392 / DSM 18658 / VKM B-2454 / MOB10</strain>
    </source>
</reference>
<dbReference type="HOGENOM" id="CLU_311889_0_0_0"/>
<feature type="compositionally biased region" description="Low complexity" evidence="1">
    <location>
        <begin position="397"/>
        <end position="412"/>
    </location>
</feature>
<protein>
    <submittedName>
        <fullName evidence="2">Uncharacterized protein</fullName>
    </submittedName>
</protein>
<proteinExistence type="predicted"/>
<dbReference type="RefSeq" id="WP_015249414.1">
    <property type="nucleotide sequence ID" value="NC_019892.1"/>
</dbReference>
<evidence type="ECO:0000256" key="1">
    <source>
        <dbReference type="SAM" id="MobiDB-lite"/>
    </source>
</evidence>
<accession>L0DNB2</accession>
<evidence type="ECO:0000313" key="3">
    <source>
        <dbReference type="Proteomes" id="UP000010798"/>
    </source>
</evidence>
<dbReference type="InterPro" id="IPR043737">
    <property type="entry name" value="DUF5682"/>
</dbReference>
<gene>
    <name evidence="2" type="ordered locus">Sinac_6230</name>
</gene>
<name>L0DNB2_SINAD</name>